<evidence type="ECO:0000313" key="1">
    <source>
        <dbReference type="EMBL" id="GGZ26975.1"/>
    </source>
</evidence>
<proteinExistence type="predicted"/>
<organism evidence="1 2">
    <name type="scientific">Asticcacaulis endophyticus</name>
    <dbReference type="NCBI Taxonomy" id="1395890"/>
    <lineage>
        <taxon>Bacteria</taxon>
        <taxon>Pseudomonadati</taxon>
        <taxon>Pseudomonadota</taxon>
        <taxon>Alphaproteobacteria</taxon>
        <taxon>Caulobacterales</taxon>
        <taxon>Caulobacteraceae</taxon>
        <taxon>Asticcacaulis</taxon>
    </lineage>
</organism>
<evidence type="ECO:0000313" key="2">
    <source>
        <dbReference type="Proteomes" id="UP000662572"/>
    </source>
</evidence>
<dbReference type="AlphaFoldDB" id="A0A918PY93"/>
<dbReference type="EMBL" id="BMZB01000001">
    <property type="protein sequence ID" value="GGZ26975.1"/>
    <property type="molecule type" value="Genomic_DNA"/>
</dbReference>
<sequence length="91" mass="10351">MDSIIFYLPSLLGRGTAHTLCAWWWGLLANIVRLFGCAQISSHLVSPEKLKKQNIRESEHGLEISVYSRVIECDGRTSLCANNFTKDLDRR</sequence>
<reference evidence="1" key="2">
    <citation type="submission" date="2020-09" db="EMBL/GenBank/DDBJ databases">
        <authorList>
            <person name="Sun Q."/>
            <person name="Kim S."/>
        </authorList>
    </citation>
    <scope>NUCLEOTIDE SEQUENCE</scope>
    <source>
        <strain evidence="1">KCTC 32296</strain>
    </source>
</reference>
<protein>
    <submittedName>
        <fullName evidence="1">Uncharacterized protein</fullName>
    </submittedName>
</protein>
<gene>
    <name evidence="1" type="ORF">GCM10011273_10740</name>
</gene>
<name>A0A918PY93_9CAUL</name>
<comment type="caution">
    <text evidence="1">The sequence shown here is derived from an EMBL/GenBank/DDBJ whole genome shotgun (WGS) entry which is preliminary data.</text>
</comment>
<keyword evidence="2" id="KW-1185">Reference proteome</keyword>
<dbReference type="Proteomes" id="UP000662572">
    <property type="component" value="Unassembled WGS sequence"/>
</dbReference>
<accession>A0A918PY93</accession>
<reference evidence="1" key="1">
    <citation type="journal article" date="2014" name="Int. J. Syst. Evol. Microbiol.">
        <title>Complete genome sequence of Corynebacterium casei LMG S-19264T (=DSM 44701T), isolated from a smear-ripened cheese.</title>
        <authorList>
            <consortium name="US DOE Joint Genome Institute (JGI-PGF)"/>
            <person name="Walter F."/>
            <person name="Albersmeier A."/>
            <person name="Kalinowski J."/>
            <person name="Ruckert C."/>
        </authorList>
    </citation>
    <scope>NUCLEOTIDE SEQUENCE</scope>
    <source>
        <strain evidence="1">KCTC 32296</strain>
    </source>
</reference>